<keyword evidence="5" id="KW-0175">Coiled coil</keyword>
<dbReference type="SUPFAM" id="SSF116734">
    <property type="entry name" value="DNA methylase specificity domain"/>
    <property type="match status" value="1"/>
</dbReference>
<dbReference type="Gene3D" id="3.90.220.20">
    <property type="entry name" value="DNA methylase specificity domains"/>
    <property type="match status" value="1"/>
</dbReference>
<feature type="coiled-coil region" evidence="5">
    <location>
        <begin position="16"/>
        <end position="43"/>
    </location>
</feature>
<evidence type="ECO:0000313" key="7">
    <source>
        <dbReference type="EMBL" id="GAA3280323.1"/>
    </source>
</evidence>
<evidence type="ECO:0000313" key="8">
    <source>
        <dbReference type="Proteomes" id="UP001501736"/>
    </source>
</evidence>
<gene>
    <name evidence="7" type="ORF">GCM10020260_04430</name>
</gene>
<keyword evidence="2" id="KW-0680">Restriction system</keyword>
<dbReference type="EMBL" id="BAAAYG010000002">
    <property type="protein sequence ID" value="GAA3280323.1"/>
    <property type="molecule type" value="Genomic_DNA"/>
</dbReference>
<dbReference type="PANTHER" id="PTHR43140">
    <property type="entry name" value="TYPE-1 RESTRICTION ENZYME ECOKI SPECIFICITY PROTEIN"/>
    <property type="match status" value="1"/>
</dbReference>
<evidence type="ECO:0000256" key="2">
    <source>
        <dbReference type="ARBA" id="ARBA00022747"/>
    </source>
</evidence>
<dbReference type="InterPro" id="IPR051212">
    <property type="entry name" value="Type-I_RE_S_subunit"/>
</dbReference>
<name>A0ABP6R9D0_9MICC</name>
<feature type="domain" description="Type I restriction modification DNA specificity" evidence="6">
    <location>
        <begin position="71"/>
        <end position="232"/>
    </location>
</feature>
<comment type="subunit">
    <text evidence="4">The methyltransferase is composed of M and S polypeptides.</text>
</comment>
<sequence length="288" mass="32250">MPVPPESQRRSVLDYLDHETAEIDAFITDLQELRNRLNEENAARIHAGVTGRLGRSGELFGECTEWTGPLPQGWQTPRLSWVFRHIGSGTTPQADDEEAFDGDIPWVVTGELRETHITHTHRRISPTALRRYSALEVFPRQTLLIAMYGATVGRLGWLETPAAVNQAVCAMSGYEYGDFKYMFYVLSAARPHLLSRAVGGGQPNINQELIRSLRVPLPPRGTQDQIVNELERSLSDVREMSALAERAIDFARERRSALISAVVTGQVDVGQKHRPVAEQLEDEVQQLS</sequence>
<evidence type="ECO:0000256" key="4">
    <source>
        <dbReference type="ARBA" id="ARBA00038652"/>
    </source>
</evidence>
<organism evidence="7 8">
    <name type="scientific">Nesterenkonia halobia</name>
    <dbReference type="NCBI Taxonomy" id="37922"/>
    <lineage>
        <taxon>Bacteria</taxon>
        <taxon>Bacillati</taxon>
        <taxon>Actinomycetota</taxon>
        <taxon>Actinomycetes</taxon>
        <taxon>Micrococcales</taxon>
        <taxon>Micrococcaceae</taxon>
        <taxon>Nesterenkonia</taxon>
    </lineage>
</organism>
<dbReference type="Proteomes" id="UP001501736">
    <property type="component" value="Unassembled WGS sequence"/>
</dbReference>
<dbReference type="Gene3D" id="1.10.287.1120">
    <property type="entry name" value="Bipartite methylase S protein"/>
    <property type="match status" value="1"/>
</dbReference>
<dbReference type="InterPro" id="IPR000055">
    <property type="entry name" value="Restrct_endonuc_typeI_TRD"/>
</dbReference>
<dbReference type="Pfam" id="PF01420">
    <property type="entry name" value="Methylase_S"/>
    <property type="match status" value="1"/>
</dbReference>
<comment type="caution">
    <text evidence="7">The sequence shown here is derived from an EMBL/GenBank/DDBJ whole genome shotgun (WGS) entry which is preliminary data.</text>
</comment>
<protein>
    <recommendedName>
        <fullName evidence="6">Type I restriction modification DNA specificity domain-containing protein</fullName>
    </recommendedName>
</protein>
<evidence type="ECO:0000256" key="1">
    <source>
        <dbReference type="ARBA" id="ARBA00010923"/>
    </source>
</evidence>
<keyword evidence="3" id="KW-0238">DNA-binding</keyword>
<evidence type="ECO:0000259" key="6">
    <source>
        <dbReference type="Pfam" id="PF01420"/>
    </source>
</evidence>
<dbReference type="PANTHER" id="PTHR43140:SF1">
    <property type="entry name" value="TYPE I RESTRICTION ENZYME ECOKI SPECIFICITY SUBUNIT"/>
    <property type="match status" value="1"/>
</dbReference>
<dbReference type="InterPro" id="IPR044946">
    <property type="entry name" value="Restrct_endonuc_typeI_TRD_sf"/>
</dbReference>
<accession>A0ABP6R9D0</accession>
<keyword evidence="8" id="KW-1185">Reference proteome</keyword>
<reference evidence="8" key="1">
    <citation type="journal article" date="2019" name="Int. J. Syst. Evol. Microbiol.">
        <title>The Global Catalogue of Microorganisms (GCM) 10K type strain sequencing project: providing services to taxonomists for standard genome sequencing and annotation.</title>
        <authorList>
            <consortium name="The Broad Institute Genomics Platform"/>
            <consortium name="The Broad Institute Genome Sequencing Center for Infectious Disease"/>
            <person name="Wu L."/>
            <person name="Ma J."/>
        </authorList>
    </citation>
    <scope>NUCLEOTIDE SEQUENCE [LARGE SCALE GENOMIC DNA]</scope>
    <source>
        <strain evidence="8">JCM 11483</strain>
    </source>
</reference>
<evidence type="ECO:0000256" key="3">
    <source>
        <dbReference type="ARBA" id="ARBA00023125"/>
    </source>
</evidence>
<proteinExistence type="inferred from homology"/>
<comment type="similarity">
    <text evidence="1">Belongs to the type-I restriction system S methylase family.</text>
</comment>
<dbReference type="CDD" id="cd17280">
    <property type="entry name" value="RMtype1_S_MspEN3ORF6650P_TRD2-CR2_like"/>
    <property type="match status" value="1"/>
</dbReference>
<evidence type="ECO:0000256" key="5">
    <source>
        <dbReference type="SAM" id="Coils"/>
    </source>
</evidence>